<evidence type="ECO:0000313" key="4">
    <source>
        <dbReference type="Proteomes" id="UP000318081"/>
    </source>
</evidence>
<name>A0ABX5XPG1_9BACT</name>
<accession>A0ABX5XPG1</accession>
<feature type="compositionally biased region" description="Gly residues" evidence="1">
    <location>
        <begin position="331"/>
        <end position="352"/>
    </location>
</feature>
<protein>
    <recommendedName>
        <fullName evidence="5">Cna protein B-type domain protein</fullName>
    </recommendedName>
</protein>
<evidence type="ECO:0000256" key="1">
    <source>
        <dbReference type="SAM" id="MobiDB-lite"/>
    </source>
</evidence>
<evidence type="ECO:0000313" key="3">
    <source>
        <dbReference type="EMBL" id="QDV82855.1"/>
    </source>
</evidence>
<dbReference type="RefSeq" id="WP_145208959.1">
    <property type="nucleotide sequence ID" value="NZ_CP036432.1"/>
</dbReference>
<feature type="signal peptide" evidence="2">
    <location>
        <begin position="1"/>
        <end position="24"/>
    </location>
</feature>
<dbReference type="EMBL" id="CP036432">
    <property type="protein sequence ID" value="QDV82855.1"/>
    <property type="molecule type" value="Genomic_DNA"/>
</dbReference>
<evidence type="ECO:0008006" key="5">
    <source>
        <dbReference type="Google" id="ProtNLM"/>
    </source>
</evidence>
<dbReference type="Proteomes" id="UP000318081">
    <property type="component" value="Chromosome"/>
</dbReference>
<proteinExistence type="predicted"/>
<keyword evidence="4" id="KW-1185">Reference proteome</keyword>
<evidence type="ECO:0000256" key="2">
    <source>
        <dbReference type="SAM" id="SignalP"/>
    </source>
</evidence>
<reference evidence="3 4" key="1">
    <citation type="submission" date="2019-02" db="EMBL/GenBank/DDBJ databases">
        <title>Deep-cultivation of Planctomycetes and their phenomic and genomic characterization uncovers novel biology.</title>
        <authorList>
            <person name="Wiegand S."/>
            <person name="Jogler M."/>
            <person name="Boedeker C."/>
            <person name="Pinto D."/>
            <person name="Vollmers J."/>
            <person name="Rivas-Marin E."/>
            <person name="Kohn T."/>
            <person name="Peeters S.H."/>
            <person name="Heuer A."/>
            <person name="Rast P."/>
            <person name="Oberbeckmann S."/>
            <person name="Bunk B."/>
            <person name="Jeske O."/>
            <person name="Meyerdierks A."/>
            <person name="Storesund J.E."/>
            <person name="Kallscheuer N."/>
            <person name="Luecker S."/>
            <person name="Lage O.M."/>
            <person name="Pohl T."/>
            <person name="Merkel B.J."/>
            <person name="Hornburger P."/>
            <person name="Mueller R.-W."/>
            <person name="Bruemmer F."/>
            <person name="Labrenz M."/>
            <person name="Spormann A.M."/>
            <person name="Op den Camp H."/>
            <person name="Overmann J."/>
            <person name="Amann R."/>
            <person name="Jetten M.S.M."/>
            <person name="Mascher T."/>
            <person name="Medema M.H."/>
            <person name="Devos D.P."/>
            <person name="Kaster A.-K."/>
            <person name="Ovreas L."/>
            <person name="Rohde M."/>
            <person name="Galperin M.Y."/>
            <person name="Jogler C."/>
        </authorList>
    </citation>
    <scope>NUCLEOTIDE SEQUENCE [LARGE SCALE GENOMIC DNA]</scope>
    <source>
        <strain evidence="3 4">TBK1r</strain>
    </source>
</reference>
<organism evidence="3 4">
    <name type="scientific">Stieleria magnilauensis</name>
    <dbReference type="NCBI Taxonomy" id="2527963"/>
    <lineage>
        <taxon>Bacteria</taxon>
        <taxon>Pseudomonadati</taxon>
        <taxon>Planctomycetota</taxon>
        <taxon>Planctomycetia</taxon>
        <taxon>Pirellulales</taxon>
        <taxon>Pirellulaceae</taxon>
        <taxon>Stieleria</taxon>
    </lineage>
</organism>
<dbReference type="SUPFAM" id="SSF49478">
    <property type="entry name" value="Cna protein B-type domain"/>
    <property type="match status" value="1"/>
</dbReference>
<dbReference type="Gene3D" id="2.60.40.1120">
    <property type="entry name" value="Carboxypeptidase-like, regulatory domain"/>
    <property type="match status" value="1"/>
</dbReference>
<sequence>MRYSPLTLALALTSLFLTSSFVRADGDGQHLVVQQWVAASPEGRIDAVIVAPDVPADTLQAGSVKVALVSQDGAIYRAQRSAESNVQYSFVGVPAGVYTLVTRGPSLAACYAIHVVESRDEALDPHHHRLEIGAAPLRINKVRNAVIRYMPSTIPFVADFGGADGPKAMSALHASGTLRVAQAAGGLRGRIYRAGSTQTQLTGAAETNVLLYQNRELISQAITGEDGTFSIDSLPPGSYSLIAIGPDGIGVVGFQLVEEVLARRNSSGGDGSRLVTLQEPAFQPQLELQLAPSGLESPAIDELIQDEVPQPETLPQGEAGLPVEPGAMQGPPGGSVAGGGGGGGGGGGSLGGRGSLLPVLGFAAAGAAVAASSSDDDDAFAAPPVTSPITP</sequence>
<keyword evidence="2" id="KW-0732">Signal</keyword>
<feature type="chain" id="PRO_5045736988" description="Cna protein B-type domain protein" evidence="2">
    <location>
        <begin position="25"/>
        <end position="391"/>
    </location>
</feature>
<feature type="region of interest" description="Disordered" evidence="1">
    <location>
        <begin position="311"/>
        <end position="352"/>
    </location>
</feature>
<gene>
    <name evidence="3" type="ORF">TBK1r_17870</name>
</gene>
<feature type="region of interest" description="Disordered" evidence="1">
    <location>
        <begin position="367"/>
        <end position="391"/>
    </location>
</feature>